<evidence type="ECO:0000313" key="1">
    <source>
        <dbReference type="EMBL" id="CAG8950891.1"/>
    </source>
</evidence>
<reference evidence="1" key="1">
    <citation type="submission" date="2021-07" db="EMBL/GenBank/DDBJ databases">
        <authorList>
            <person name="Durling M."/>
        </authorList>
    </citation>
    <scope>NUCLEOTIDE SEQUENCE</scope>
</reference>
<accession>A0A9N9KPD9</accession>
<gene>
    <name evidence="1" type="ORF">HYFRA_00003108</name>
</gene>
<sequence>MWRDTEVMNRKSDLPMETTLESPKNGLLLSSCDAAYFTEIRKSSQEALAFMAACHLPYADYQSAATPIGGFNDISGPGDNMKTMGIGGNAKEVKLVYDAKESTTSKAAEAIPLHKSAARTKFDLSVVLMGSHPISQQAYDQGR</sequence>
<proteinExistence type="predicted"/>
<dbReference type="AlphaFoldDB" id="A0A9N9KPD9"/>
<dbReference type="EMBL" id="CAJVRL010000038">
    <property type="protein sequence ID" value="CAG8950891.1"/>
    <property type="molecule type" value="Genomic_DNA"/>
</dbReference>
<organism evidence="1 2">
    <name type="scientific">Hymenoscyphus fraxineus</name>
    <dbReference type="NCBI Taxonomy" id="746836"/>
    <lineage>
        <taxon>Eukaryota</taxon>
        <taxon>Fungi</taxon>
        <taxon>Dikarya</taxon>
        <taxon>Ascomycota</taxon>
        <taxon>Pezizomycotina</taxon>
        <taxon>Leotiomycetes</taxon>
        <taxon>Helotiales</taxon>
        <taxon>Helotiaceae</taxon>
        <taxon>Hymenoscyphus</taxon>
    </lineage>
</organism>
<dbReference type="Proteomes" id="UP000696280">
    <property type="component" value="Unassembled WGS sequence"/>
</dbReference>
<protein>
    <submittedName>
        <fullName evidence="1">Uncharacterized protein</fullName>
    </submittedName>
</protein>
<evidence type="ECO:0000313" key="2">
    <source>
        <dbReference type="Proteomes" id="UP000696280"/>
    </source>
</evidence>
<name>A0A9N9KPD9_9HELO</name>
<comment type="caution">
    <text evidence="1">The sequence shown here is derived from an EMBL/GenBank/DDBJ whole genome shotgun (WGS) entry which is preliminary data.</text>
</comment>
<keyword evidence="2" id="KW-1185">Reference proteome</keyword>